<accession>A0ABT6I975</accession>
<reference evidence="2" key="2">
    <citation type="submission" date="2017-11" db="EMBL/GenBank/DDBJ databases">
        <authorList>
            <person name="Das S.K."/>
        </authorList>
    </citation>
    <scope>NUCLEOTIDE SEQUENCE</scope>
    <source>
        <strain evidence="2">S4-41</strain>
    </source>
</reference>
<evidence type="ECO:0000313" key="3">
    <source>
        <dbReference type="Proteomes" id="UP001162135"/>
    </source>
</evidence>
<sequence>MNHRLIRPATRRGKALLALFLLVILAGLWPAVLLANHAVLILGLPALAAWSCLIILASTGVMLLANRLLPLPTSITQADPTKAASGPGERVDE</sequence>
<evidence type="ECO:0008006" key="4">
    <source>
        <dbReference type="Google" id="ProtNLM"/>
    </source>
</evidence>
<keyword evidence="1" id="KW-0472">Membrane</keyword>
<proteinExistence type="predicted"/>
<keyword evidence="3" id="KW-1185">Reference proteome</keyword>
<feature type="transmembrane region" description="Helical" evidence="1">
    <location>
        <begin position="44"/>
        <end position="65"/>
    </location>
</feature>
<organism evidence="2 3">
    <name type="scientific">Salinicola acroporae</name>
    <dbReference type="NCBI Taxonomy" id="1541440"/>
    <lineage>
        <taxon>Bacteria</taxon>
        <taxon>Pseudomonadati</taxon>
        <taxon>Pseudomonadota</taxon>
        <taxon>Gammaproteobacteria</taxon>
        <taxon>Oceanospirillales</taxon>
        <taxon>Halomonadaceae</taxon>
        <taxon>Salinicola</taxon>
    </lineage>
</organism>
<evidence type="ECO:0000256" key="1">
    <source>
        <dbReference type="SAM" id="Phobius"/>
    </source>
</evidence>
<keyword evidence="1" id="KW-0812">Transmembrane</keyword>
<name>A0ABT6I975_9GAMM</name>
<evidence type="ECO:0000313" key="2">
    <source>
        <dbReference type="EMBL" id="MDH4574239.1"/>
    </source>
</evidence>
<dbReference type="EMBL" id="PGFS01000001">
    <property type="protein sequence ID" value="MDH4574239.1"/>
    <property type="molecule type" value="Genomic_DNA"/>
</dbReference>
<keyword evidence="1" id="KW-1133">Transmembrane helix</keyword>
<dbReference type="RefSeq" id="WP_110714766.1">
    <property type="nucleotide sequence ID" value="NZ_PGFS01000001.1"/>
</dbReference>
<reference evidence="2" key="1">
    <citation type="journal article" date="2015" name="Antonie Van Leeuwenhoek">
        <title>Comparative 16S rRNA signatures and multilocus sequence analysis for the genus Salinicola and description of Salinicola acroporae sp. nov., isolated from coral Acropora digitifera.</title>
        <authorList>
            <person name="Lepcha R.T."/>
            <person name="Poddar A."/>
            <person name="Schumann P."/>
            <person name="Das S.K."/>
        </authorList>
    </citation>
    <scope>NUCLEOTIDE SEQUENCE</scope>
    <source>
        <strain evidence="2">S4-41</strain>
    </source>
</reference>
<gene>
    <name evidence="2" type="ORF">CUR86_18670</name>
</gene>
<protein>
    <recommendedName>
        <fullName evidence="4">DUF4175 domain-containing protein</fullName>
    </recommendedName>
</protein>
<dbReference type="Proteomes" id="UP001162135">
    <property type="component" value="Unassembled WGS sequence"/>
</dbReference>
<comment type="caution">
    <text evidence="2">The sequence shown here is derived from an EMBL/GenBank/DDBJ whole genome shotgun (WGS) entry which is preliminary data.</text>
</comment>